<organism evidence="5 6">
    <name type="scientific">Micromonospora rosaria</name>
    <dbReference type="NCBI Taxonomy" id="47874"/>
    <lineage>
        <taxon>Bacteria</taxon>
        <taxon>Bacillati</taxon>
        <taxon>Actinomycetota</taxon>
        <taxon>Actinomycetes</taxon>
        <taxon>Micromonosporales</taxon>
        <taxon>Micromonosporaceae</taxon>
        <taxon>Micromonospora</taxon>
    </lineage>
</organism>
<dbReference type="OrthoDB" id="3864432at2"/>
<dbReference type="GO" id="GO:0016757">
    <property type="term" value="F:glycosyltransferase activity"/>
    <property type="evidence" value="ECO:0007669"/>
    <property type="project" value="UniProtKB-KW"/>
</dbReference>
<dbReference type="EMBL" id="LRQV01000012">
    <property type="protein sequence ID" value="KXK62868.1"/>
    <property type="molecule type" value="Genomic_DNA"/>
</dbReference>
<dbReference type="Gene3D" id="3.90.550.10">
    <property type="entry name" value="Spore Coat Polysaccharide Biosynthesis Protein SpsA, Chain A"/>
    <property type="match status" value="1"/>
</dbReference>
<feature type="transmembrane region" description="Helical" evidence="4">
    <location>
        <begin position="356"/>
        <end position="378"/>
    </location>
</feature>
<dbReference type="Pfam" id="PF13641">
    <property type="entry name" value="Glyco_tranf_2_3"/>
    <property type="match status" value="1"/>
</dbReference>
<dbReference type="AlphaFoldDB" id="A0A136PWK3"/>
<dbReference type="SUPFAM" id="SSF53448">
    <property type="entry name" value="Nucleotide-diphospho-sugar transferases"/>
    <property type="match status" value="1"/>
</dbReference>
<keyword evidence="4" id="KW-1133">Transmembrane helix</keyword>
<dbReference type="RefSeq" id="WP_067360876.1">
    <property type="nucleotide sequence ID" value="NZ_JBIUBN010000005.1"/>
</dbReference>
<comment type="similarity">
    <text evidence="1">Belongs to the glycosyltransferase 2 family.</text>
</comment>
<dbReference type="PANTHER" id="PTHR43630">
    <property type="entry name" value="POLY-BETA-1,6-N-ACETYL-D-GLUCOSAMINE SYNTHASE"/>
    <property type="match status" value="1"/>
</dbReference>
<keyword evidence="4" id="KW-0812">Transmembrane</keyword>
<proteinExistence type="inferred from homology"/>
<keyword evidence="3" id="KW-0808">Transferase</keyword>
<keyword evidence="2" id="KW-0328">Glycosyltransferase</keyword>
<keyword evidence="6" id="KW-1185">Reference proteome</keyword>
<evidence type="ECO:0000256" key="3">
    <source>
        <dbReference type="ARBA" id="ARBA00022679"/>
    </source>
</evidence>
<evidence type="ECO:0008006" key="7">
    <source>
        <dbReference type="Google" id="ProtNLM"/>
    </source>
</evidence>
<dbReference type="PANTHER" id="PTHR43630:SF1">
    <property type="entry name" value="POLY-BETA-1,6-N-ACETYL-D-GLUCOSAMINE SYNTHASE"/>
    <property type="match status" value="1"/>
</dbReference>
<dbReference type="Proteomes" id="UP000070620">
    <property type="component" value="Unassembled WGS sequence"/>
</dbReference>
<sequence>MSRPVAPPDPPARGTLLSAGLVVPLSGLVVLLAWLTEQHVDAVAAFDGTAVRWARVGAGGATAVLELLLGLVLLLGIGRLVAQSIGAHVHARRRWQPRGPRPVIDAPVSVIVPAYNEVATIGATVRSLVASAYPAVEVIVVDDGSTDGTAELVARMRLRGVRVVRQAHAGRPAALDTGVRAARTELLVLVEGDTVVEADTVLRLVQRFADPTVGAVCGNTRVADRRRLLGRWQHLEYALGRNLDRRMYDVLGCLPTVPGALGAYRRQVLVAVGGVPVDTPAEATDLTMTVLRAGWRVEYEPDAIAWTPVPATPGGLWRQRYRHSHGILRAIWKHRYAVRESGPGGRLGRRALPSLLLCRFLLPLAAPVVDVLALSALLHRPGVGYLLAWVGLLLAQTLTAGYALWLDGERLRPLWHLPAQQLVYRYLMCLVVVRSLAAALTVRKGPLLTHSV</sequence>
<dbReference type="InterPro" id="IPR029044">
    <property type="entry name" value="Nucleotide-diphossugar_trans"/>
</dbReference>
<keyword evidence="4" id="KW-0472">Membrane</keyword>
<feature type="transmembrane region" description="Helical" evidence="4">
    <location>
        <begin position="12"/>
        <end position="36"/>
    </location>
</feature>
<dbReference type="CDD" id="cd06423">
    <property type="entry name" value="CESA_like"/>
    <property type="match status" value="1"/>
</dbReference>
<evidence type="ECO:0000256" key="4">
    <source>
        <dbReference type="SAM" id="Phobius"/>
    </source>
</evidence>
<evidence type="ECO:0000256" key="1">
    <source>
        <dbReference type="ARBA" id="ARBA00006739"/>
    </source>
</evidence>
<name>A0A136PWK3_9ACTN</name>
<feature type="transmembrane region" description="Helical" evidence="4">
    <location>
        <begin position="384"/>
        <end position="405"/>
    </location>
</feature>
<gene>
    <name evidence="5" type="ORF">AWW66_05915</name>
</gene>
<comment type="caution">
    <text evidence="5">The sequence shown here is derived from an EMBL/GenBank/DDBJ whole genome shotgun (WGS) entry which is preliminary data.</text>
</comment>
<feature type="transmembrane region" description="Helical" evidence="4">
    <location>
        <begin position="426"/>
        <end position="442"/>
    </location>
</feature>
<accession>A0A136PWK3</accession>
<evidence type="ECO:0000256" key="2">
    <source>
        <dbReference type="ARBA" id="ARBA00022676"/>
    </source>
</evidence>
<feature type="transmembrane region" description="Helical" evidence="4">
    <location>
        <begin position="56"/>
        <end position="82"/>
    </location>
</feature>
<reference evidence="5 6" key="1">
    <citation type="submission" date="2016-01" db="EMBL/GenBank/DDBJ databases">
        <title>Whole genome sequence and analysis of Micromonospora rosaria DSM 803, which can produce antibacterial substance rosamicin.</title>
        <authorList>
            <person name="Yang H."/>
            <person name="He X."/>
            <person name="Zhu D."/>
        </authorList>
    </citation>
    <scope>NUCLEOTIDE SEQUENCE [LARGE SCALE GENOMIC DNA]</scope>
    <source>
        <strain evidence="5 6">DSM 803</strain>
    </source>
</reference>
<evidence type="ECO:0000313" key="5">
    <source>
        <dbReference type="EMBL" id="KXK62868.1"/>
    </source>
</evidence>
<protein>
    <recommendedName>
        <fullName evidence="7">Glycosyl transferase</fullName>
    </recommendedName>
</protein>
<evidence type="ECO:0000313" key="6">
    <source>
        <dbReference type="Proteomes" id="UP000070620"/>
    </source>
</evidence>